<dbReference type="GO" id="GO:0016787">
    <property type="term" value="F:hydrolase activity"/>
    <property type="evidence" value="ECO:0007669"/>
    <property type="project" value="UniProtKB-KW"/>
</dbReference>
<evidence type="ECO:0000256" key="2">
    <source>
        <dbReference type="ARBA" id="ARBA00022448"/>
    </source>
</evidence>
<dbReference type="GO" id="GO:0005524">
    <property type="term" value="F:ATP binding"/>
    <property type="evidence" value="ECO:0007669"/>
    <property type="project" value="UniProtKB-KW"/>
</dbReference>
<proteinExistence type="inferred from homology"/>
<sequence>MEVGLVLTTIDGVARVISLDHSFIGELLILNSVKALTLNLENSLTGLSILGNDRNVVQGEVAERTFAELLIEVGFFLIGRIIDPAANYLDE</sequence>
<dbReference type="EMBL" id="KP165385">
    <property type="protein sequence ID" value="AJF22848.1"/>
    <property type="molecule type" value="Genomic_DNA"/>
</dbReference>
<dbReference type="RefSeq" id="YP_009118059.1">
    <property type="nucleotide sequence ID" value="NC_026310.1"/>
</dbReference>
<name>A0A0B5GMS8_9EUKA</name>
<keyword evidence="2" id="KW-0813">Transport</keyword>
<reference evidence="3" key="1">
    <citation type="journal article" date="2014" name="Nucleic Acids Res.">
        <title>Widespread occurrence of organelle genome-encoded 5S rRNAs including permuted molecules.</title>
        <authorList>
            <person name="Valach M."/>
            <person name="Burger G."/>
            <person name="Gray M.W."/>
            <person name="Lang B.F."/>
        </authorList>
    </citation>
    <scope>NUCLEOTIDE SEQUENCE</scope>
    <source>
        <strain evidence="3">ATCC 50344</strain>
    </source>
</reference>
<evidence type="ECO:0000313" key="3">
    <source>
        <dbReference type="EMBL" id="AJF22848.1"/>
    </source>
</evidence>
<organism evidence="3">
    <name type="scientific">Paracercomonas marina</name>
    <dbReference type="NCBI Taxonomy" id="372086"/>
    <lineage>
        <taxon>Eukaryota</taxon>
        <taxon>Sar</taxon>
        <taxon>Rhizaria</taxon>
        <taxon>Cercozoa</taxon>
        <taxon>Cercomonadida</taxon>
        <taxon>Cercomonadidae</taxon>
        <taxon>Paracercomonas</taxon>
    </lineage>
</organism>
<geneLocation type="mitochondrion" evidence="3"/>
<gene>
    <name evidence="3" type="primary">atp1_a</name>
</gene>
<dbReference type="InterPro" id="IPR036121">
    <property type="entry name" value="ATPase_F1/V1/A1_a/bsu_N_sf"/>
</dbReference>
<evidence type="ECO:0000256" key="1">
    <source>
        <dbReference type="ARBA" id="ARBA00008936"/>
    </source>
</evidence>
<protein>
    <submittedName>
        <fullName evidence="3">ATP synthase F1 subunit alpha</fullName>
        <ecNumber evidence="3">3.6.3.14</ecNumber>
    </submittedName>
</protein>
<dbReference type="Gene3D" id="2.40.30.20">
    <property type="match status" value="1"/>
</dbReference>
<keyword evidence="3" id="KW-0378">Hydrolase</keyword>
<dbReference type="SUPFAM" id="SSF50615">
    <property type="entry name" value="N-terminal domain of alpha and beta subunits of F1 ATP synthase"/>
    <property type="match status" value="1"/>
</dbReference>
<dbReference type="AlphaFoldDB" id="A0A0B5GMS8"/>
<dbReference type="GeneID" id="22975965"/>
<comment type="similarity">
    <text evidence="1">Belongs to the ATPase alpha/beta chains family.</text>
</comment>
<accession>A0A0B5GMS8</accession>
<dbReference type="EC" id="3.6.3.14" evidence="3"/>
<dbReference type="GO" id="GO:1902600">
    <property type="term" value="P:proton transmembrane transport"/>
    <property type="evidence" value="ECO:0007669"/>
    <property type="project" value="InterPro"/>
</dbReference>
<dbReference type="InterPro" id="IPR023366">
    <property type="entry name" value="ATP_synth_asu-like_sf"/>
</dbReference>
<dbReference type="GO" id="GO:0046034">
    <property type="term" value="P:ATP metabolic process"/>
    <property type="evidence" value="ECO:0007669"/>
    <property type="project" value="InterPro"/>
</dbReference>
<keyword evidence="3" id="KW-0496">Mitochondrion</keyword>